<dbReference type="AlphaFoldDB" id="A0AAD6U5U8"/>
<keyword evidence="1" id="KW-0472">Membrane</keyword>
<dbReference type="EMBL" id="JARJCN010000027">
    <property type="protein sequence ID" value="KAJ7088051.1"/>
    <property type="molecule type" value="Genomic_DNA"/>
</dbReference>
<accession>A0AAD6U5U8</accession>
<keyword evidence="1" id="KW-1133">Transmembrane helix</keyword>
<dbReference type="Proteomes" id="UP001222325">
    <property type="component" value="Unassembled WGS sequence"/>
</dbReference>
<keyword evidence="1" id="KW-0812">Transmembrane</keyword>
<feature type="transmembrane region" description="Helical" evidence="1">
    <location>
        <begin position="53"/>
        <end position="78"/>
    </location>
</feature>
<protein>
    <submittedName>
        <fullName evidence="2">Uncharacterized protein</fullName>
    </submittedName>
</protein>
<evidence type="ECO:0000313" key="2">
    <source>
        <dbReference type="EMBL" id="KAJ7088051.1"/>
    </source>
</evidence>
<comment type="caution">
    <text evidence="2">The sequence shown here is derived from an EMBL/GenBank/DDBJ whole genome shotgun (WGS) entry which is preliminary data.</text>
</comment>
<feature type="transmembrane region" description="Helical" evidence="1">
    <location>
        <begin position="98"/>
        <end position="118"/>
    </location>
</feature>
<proteinExistence type="predicted"/>
<evidence type="ECO:0000313" key="3">
    <source>
        <dbReference type="Proteomes" id="UP001222325"/>
    </source>
</evidence>
<reference evidence="2" key="1">
    <citation type="submission" date="2023-03" db="EMBL/GenBank/DDBJ databases">
        <title>Massive genome expansion in bonnet fungi (Mycena s.s.) driven by repeated elements and novel gene families across ecological guilds.</title>
        <authorList>
            <consortium name="Lawrence Berkeley National Laboratory"/>
            <person name="Harder C.B."/>
            <person name="Miyauchi S."/>
            <person name="Viragh M."/>
            <person name="Kuo A."/>
            <person name="Thoen E."/>
            <person name="Andreopoulos B."/>
            <person name="Lu D."/>
            <person name="Skrede I."/>
            <person name="Drula E."/>
            <person name="Henrissat B."/>
            <person name="Morin E."/>
            <person name="Kohler A."/>
            <person name="Barry K."/>
            <person name="LaButti K."/>
            <person name="Morin E."/>
            <person name="Salamov A."/>
            <person name="Lipzen A."/>
            <person name="Mereny Z."/>
            <person name="Hegedus B."/>
            <person name="Baldrian P."/>
            <person name="Stursova M."/>
            <person name="Weitz H."/>
            <person name="Taylor A."/>
            <person name="Grigoriev I.V."/>
            <person name="Nagy L.G."/>
            <person name="Martin F."/>
            <person name="Kauserud H."/>
        </authorList>
    </citation>
    <scope>NUCLEOTIDE SEQUENCE</scope>
    <source>
        <strain evidence="2">CBHHK173m</strain>
    </source>
</reference>
<feature type="transmembrane region" description="Helical" evidence="1">
    <location>
        <begin position="526"/>
        <end position="547"/>
    </location>
</feature>
<keyword evidence="3" id="KW-1185">Reference proteome</keyword>
<evidence type="ECO:0000256" key="1">
    <source>
        <dbReference type="SAM" id="Phobius"/>
    </source>
</evidence>
<sequence length="631" mass="69032">MVYKKLGDSIPFLKRADSRNEKLCEKDFDPDEIEEIPRIRQSRPRGQPLLSRFVGWPVVVILGQLVLQILGWGLFLAVKVRGEIPLSLDAALWVKNNPHMVTLLATLISTTLAGFSSLQSVFDTWSKRQHLYAIRRVSSATLEMACRVNPLLPRDWCADLWVWWTTLITPVTITISSPLSGSELDLSSPILHNLSRGVLGNCTYDSEDFASMGAGQLESGYTSAKTYFGYPSILTLMDQTFNGSTGGILPASLKDVNTSTWFTSSNTTTILPRTKMDSSSRVDGLSANYSMEQQGFTANVSCHFQNLTNETIPDLTLSQDTVANWTRLSSAQVPVTFMAVSTLCPEITLKNLTYAYLEPDSNGTLHYLSFIACTPGDSNFRDGIYGWLSGSVCTVVPQVTTVSVDYGASINARQPSKRILQDIRDPAGISAMQSISWMFFYAQAPLSNAIGDQLASLAIPDDKTSELIEQYFTGAIEYSASVFRACLSGTNATFSDGVPANMSIPTHGTFNTETVGWAYKGRETQWILLPGTFIALATVVVVLVALVRHPGSIPRESGPFDPSDPLHLMAAAAAGGLHDTFHSLETDELKEREKLNVVLTSIPGRGPALVRAEEYQPIFSDAFSPRSPYGI</sequence>
<organism evidence="2 3">
    <name type="scientific">Mycena belliarum</name>
    <dbReference type="NCBI Taxonomy" id="1033014"/>
    <lineage>
        <taxon>Eukaryota</taxon>
        <taxon>Fungi</taxon>
        <taxon>Dikarya</taxon>
        <taxon>Basidiomycota</taxon>
        <taxon>Agaricomycotina</taxon>
        <taxon>Agaricomycetes</taxon>
        <taxon>Agaricomycetidae</taxon>
        <taxon>Agaricales</taxon>
        <taxon>Marasmiineae</taxon>
        <taxon>Mycenaceae</taxon>
        <taxon>Mycena</taxon>
    </lineage>
</organism>
<name>A0AAD6U5U8_9AGAR</name>
<gene>
    <name evidence="2" type="ORF">B0H15DRAFT_982632</name>
</gene>